<evidence type="ECO:0000259" key="13">
    <source>
        <dbReference type="Pfam" id="PF24621"/>
    </source>
</evidence>
<evidence type="ECO:0000256" key="4">
    <source>
        <dbReference type="ARBA" id="ARBA00003485"/>
    </source>
</evidence>
<dbReference type="OrthoDB" id="9806583at2"/>
<dbReference type="KEGG" id="ddo:I597_1744"/>
<keyword evidence="8" id="KW-0520">NAD</keyword>
<dbReference type="GO" id="GO:0009073">
    <property type="term" value="P:aromatic amino acid family biosynthetic process"/>
    <property type="evidence" value="ECO:0007669"/>
    <property type="project" value="InterPro"/>
</dbReference>
<keyword evidence="6" id="KW-0547">Nucleotide-binding</keyword>
<dbReference type="GO" id="GO:0009423">
    <property type="term" value="P:chorismate biosynthetic process"/>
    <property type="evidence" value="ECO:0007669"/>
    <property type="project" value="UniProtKB-UniRule"/>
</dbReference>
<organism evidence="14 15">
    <name type="scientific">Dokdonia donghaensis DSW-1</name>
    <dbReference type="NCBI Taxonomy" id="1300343"/>
    <lineage>
        <taxon>Bacteria</taxon>
        <taxon>Pseudomonadati</taxon>
        <taxon>Bacteroidota</taxon>
        <taxon>Flavobacteriia</taxon>
        <taxon>Flavobacteriales</taxon>
        <taxon>Flavobacteriaceae</taxon>
        <taxon>Dokdonia</taxon>
    </lineage>
</organism>
<dbReference type="GO" id="GO:0000166">
    <property type="term" value="F:nucleotide binding"/>
    <property type="evidence" value="ECO:0007669"/>
    <property type="project" value="UniProtKB-KW"/>
</dbReference>
<evidence type="ECO:0000313" key="15">
    <source>
        <dbReference type="Proteomes" id="UP000030140"/>
    </source>
</evidence>
<keyword evidence="5" id="KW-0479">Metal-binding</keyword>
<dbReference type="FunFam" id="3.40.50.1970:FF:000007">
    <property type="entry name" value="Pentafunctional AROM polypeptide"/>
    <property type="match status" value="1"/>
</dbReference>
<evidence type="ECO:0000256" key="6">
    <source>
        <dbReference type="ARBA" id="ARBA00022741"/>
    </source>
</evidence>
<dbReference type="AlphaFoldDB" id="A0A0A2H006"/>
<dbReference type="InterPro" id="IPR050071">
    <property type="entry name" value="Dehydroquinate_synthase"/>
</dbReference>
<dbReference type="InterPro" id="IPR030963">
    <property type="entry name" value="DHQ_synth_fam"/>
</dbReference>
<dbReference type="NCBIfam" id="TIGR01357">
    <property type="entry name" value="aroB"/>
    <property type="match status" value="1"/>
</dbReference>
<keyword evidence="7" id="KW-0862">Zinc</keyword>
<feature type="domain" description="3-dehydroquinate synthase N-terminal" evidence="12">
    <location>
        <begin position="62"/>
        <end position="174"/>
    </location>
</feature>
<comment type="cofactor">
    <cofactor evidence="3">
        <name>Zn(2+)</name>
        <dbReference type="ChEBI" id="CHEBI:29105"/>
    </cofactor>
</comment>
<evidence type="ECO:0000256" key="5">
    <source>
        <dbReference type="ARBA" id="ARBA00022723"/>
    </source>
</evidence>
<dbReference type="InterPro" id="IPR056179">
    <property type="entry name" value="DHQS_C"/>
</dbReference>
<reference evidence="14 15" key="1">
    <citation type="submission" date="2014-10" db="EMBL/GenBank/DDBJ databases">
        <title>Draft genome sequence of the proteorhodopsin-containing marine bacterium Dokdonia donghaensis.</title>
        <authorList>
            <person name="Gomez-Consarnau L."/>
            <person name="Gonzalez J.M."/>
            <person name="Riedel T."/>
            <person name="Jaenicke S."/>
            <person name="Wagner-Doebler I."/>
            <person name="Fuhrman J.A."/>
        </authorList>
    </citation>
    <scope>NUCLEOTIDE SEQUENCE [LARGE SCALE GENOMIC DNA]</scope>
    <source>
        <strain evidence="14 15">DSW-1</strain>
    </source>
</reference>
<evidence type="ECO:0000256" key="7">
    <source>
        <dbReference type="ARBA" id="ARBA00022833"/>
    </source>
</evidence>
<keyword evidence="10" id="KW-0170">Cobalt</keyword>
<protein>
    <recommendedName>
        <fullName evidence="11">3-dehydroquinate synthase</fullName>
        <ecNumber evidence="11">4.2.3.4</ecNumber>
    </recommendedName>
</protein>
<comment type="caution">
    <text evidence="14">The sequence shown here is derived from an EMBL/GenBank/DDBJ whole genome shotgun (WGS) entry which is preliminary data.</text>
</comment>
<dbReference type="PANTHER" id="PTHR43622">
    <property type="entry name" value="3-DEHYDROQUINATE SYNTHASE"/>
    <property type="match status" value="1"/>
</dbReference>
<dbReference type="RefSeq" id="WP_035328460.1">
    <property type="nucleotide sequence ID" value="NZ_CP015125.1"/>
</dbReference>
<dbReference type="GO" id="GO:0005737">
    <property type="term" value="C:cytoplasm"/>
    <property type="evidence" value="ECO:0007669"/>
    <property type="project" value="InterPro"/>
</dbReference>
<name>A0A0A2H006_9FLAO</name>
<dbReference type="PATRIC" id="fig|1300343.5.peg.1754"/>
<dbReference type="Proteomes" id="UP000030140">
    <property type="component" value="Unassembled WGS sequence"/>
</dbReference>
<dbReference type="InterPro" id="IPR016037">
    <property type="entry name" value="DHQ_synth_AroB"/>
</dbReference>
<dbReference type="EC" id="4.2.3.4" evidence="11"/>
<evidence type="ECO:0000256" key="9">
    <source>
        <dbReference type="ARBA" id="ARBA00023239"/>
    </source>
</evidence>
<sequence>MTTIQAASYDIVFNQSGYDALNVLLLQSSYSKIFVIVDDHTHEDCLAPFLGNLATEIPIEVIEIPHGEINKTIETCSGVWDALAALDADRKGLVINVGGGVVTDLGGFVASTFKRGMDFINIPTSLLSMVDASVGGKTGVDLGTLKNLIGVINNPQMVLIDGGFLATLPPEELRSGLAEMYKHGLIADQSYWNKLKNLSEMTTDDLSQLIYESIIIKNEIVLQDPREQSIRKTLNYGHTLGHAIESYCLASDTRKTLLHGEAIAIGMILESYLSVELTGLSKDALDDITTTLNDMYEDVAFAKADIEPIIEYLKHDKKNTNGNINFVLLESIGSAVIDKQAPNELIYKAFNHYLESTQQATL</sequence>
<dbReference type="PANTHER" id="PTHR43622:SF1">
    <property type="entry name" value="3-DEHYDROQUINATE SYNTHASE"/>
    <property type="match status" value="1"/>
</dbReference>
<feature type="domain" description="3-dehydroquinate synthase C-terminal" evidence="13">
    <location>
        <begin position="176"/>
        <end position="319"/>
    </location>
</feature>
<comment type="function">
    <text evidence="4">Catalyzes the conversion of 3-deoxy-D-arabino-heptulosonate 7-phosphate (DAHP) to dehydroquinate (DHQ).</text>
</comment>
<dbReference type="InterPro" id="IPR030960">
    <property type="entry name" value="DHQS/DOIS_N"/>
</dbReference>
<dbReference type="Pfam" id="PF01761">
    <property type="entry name" value="DHQ_synthase"/>
    <property type="match status" value="1"/>
</dbReference>
<evidence type="ECO:0000259" key="12">
    <source>
        <dbReference type="Pfam" id="PF01761"/>
    </source>
</evidence>
<evidence type="ECO:0000256" key="8">
    <source>
        <dbReference type="ARBA" id="ARBA00023027"/>
    </source>
</evidence>
<dbReference type="SUPFAM" id="SSF56796">
    <property type="entry name" value="Dehydroquinate synthase-like"/>
    <property type="match status" value="1"/>
</dbReference>
<dbReference type="GO" id="GO:0003856">
    <property type="term" value="F:3-dehydroquinate synthase activity"/>
    <property type="evidence" value="ECO:0007669"/>
    <property type="project" value="UniProtKB-UniRule"/>
</dbReference>
<keyword evidence="15" id="KW-1185">Reference proteome</keyword>
<comment type="cofactor">
    <cofactor evidence="2">
        <name>Co(2+)</name>
        <dbReference type="ChEBI" id="CHEBI:48828"/>
    </cofactor>
</comment>
<dbReference type="Gene3D" id="1.20.1090.10">
    <property type="entry name" value="Dehydroquinate synthase-like - alpha domain"/>
    <property type="match status" value="1"/>
</dbReference>
<dbReference type="PIRSF" id="PIRSF001455">
    <property type="entry name" value="DHQ_synth"/>
    <property type="match status" value="1"/>
</dbReference>
<evidence type="ECO:0000256" key="2">
    <source>
        <dbReference type="ARBA" id="ARBA00001941"/>
    </source>
</evidence>
<dbReference type="EMBL" id="JSAQ01000001">
    <property type="protein sequence ID" value="KGO07886.1"/>
    <property type="molecule type" value="Genomic_DNA"/>
</dbReference>
<accession>A0A0A2H006</accession>
<keyword evidence="9" id="KW-0456">Lyase</keyword>
<comment type="cofactor">
    <cofactor evidence="1">
        <name>NAD(+)</name>
        <dbReference type="ChEBI" id="CHEBI:57540"/>
    </cofactor>
</comment>
<evidence type="ECO:0000256" key="3">
    <source>
        <dbReference type="ARBA" id="ARBA00001947"/>
    </source>
</evidence>
<evidence type="ECO:0000256" key="10">
    <source>
        <dbReference type="ARBA" id="ARBA00023285"/>
    </source>
</evidence>
<evidence type="ECO:0000256" key="1">
    <source>
        <dbReference type="ARBA" id="ARBA00001911"/>
    </source>
</evidence>
<dbReference type="Pfam" id="PF24621">
    <property type="entry name" value="DHQS_C"/>
    <property type="match status" value="1"/>
</dbReference>
<evidence type="ECO:0000256" key="11">
    <source>
        <dbReference type="NCBIfam" id="TIGR01357"/>
    </source>
</evidence>
<dbReference type="CDD" id="cd08195">
    <property type="entry name" value="DHQS"/>
    <property type="match status" value="1"/>
</dbReference>
<gene>
    <name evidence="14" type="ORF">NV36_14290</name>
</gene>
<dbReference type="Gene3D" id="3.40.50.1970">
    <property type="match status" value="1"/>
</dbReference>
<dbReference type="GO" id="GO:0046872">
    <property type="term" value="F:metal ion binding"/>
    <property type="evidence" value="ECO:0007669"/>
    <property type="project" value="UniProtKB-KW"/>
</dbReference>
<proteinExistence type="predicted"/>
<evidence type="ECO:0000313" key="14">
    <source>
        <dbReference type="EMBL" id="KGO07886.1"/>
    </source>
</evidence>